<comment type="similarity">
    <text evidence="1">Belongs to the 'phage' integrase family.</text>
</comment>
<name>A0A519BBQ0_9DELT</name>
<evidence type="ECO:0000256" key="3">
    <source>
        <dbReference type="ARBA" id="ARBA00023172"/>
    </source>
</evidence>
<sequence>MGIFRRKGSEFYWMDIIANGKRYRESTKSKNKKQAEAVYANRYSEIVNGKTIKNAEPEAKENRFTFAELAEKYLAWVYGKQVSYGNKKSAINCFFMNRFKYLDDIKIYDIEKLQSELIAKGYQKSYINKTFSVFKHMFTKALDWEMIDESALQRVRRVKNLTGTNKILRYLTKEEIEVLISNCPPHLKPIVLVALNTGMRKSEILHLTWDRVDLKNRLILLDRTKNGERREIPMNNLTVKLFSSLPRHLRVPYVFYNNKQKPYKNVTEGFQSALKKSGIKNFRFHDLRHTFASILVMAGVDISSVSELLGHTSIKMTQRYAHLSPAHLRKAVDIFENVTFLSQFEEKGKVEDL</sequence>
<dbReference type="GO" id="GO:0006310">
    <property type="term" value="P:DNA recombination"/>
    <property type="evidence" value="ECO:0007669"/>
    <property type="project" value="UniProtKB-KW"/>
</dbReference>
<comment type="caution">
    <text evidence="5">The sequence shown here is derived from an EMBL/GenBank/DDBJ whole genome shotgun (WGS) entry which is preliminary data.</text>
</comment>
<protein>
    <submittedName>
        <fullName evidence="5">Site-specific integrase</fullName>
    </submittedName>
</protein>
<dbReference type="AlphaFoldDB" id="A0A519BBQ0"/>
<dbReference type="Gene3D" id="1.10.443.10">
    <property type="entry name" value="Intergrase catalytic core"/>
    <property type="match status" value="1"/>
</dbReference>
<dbReference type="InterPro" id="IPR013762">
    <property type="entry name" value="Integrase-like_cat_sf"/>
</dbReference>
<dbReference type="Gene3D" id="1.10.150.130">
    <property type="match status" value="1"/>
</dbReference>
<dbReference type="GO" id="GO:0015074">
    <property type="term" value="P:DNA integration"/>
    <property type="evidence" value="ECO:0007669"/>
    <property type="project" value="InterPro"/>
</dbReference>
<dbReference type="PANTHER" id="PTHR30349:SF64">
    <property type="entry name" value="PROPHAGE INTEGRASE INTD-RELATED"/>
    <property type="match status" value="1"/>
</dbReference>
<dbReference type="InterPro" id="IPR050090">
    <property type="entry name" value="Tyrosine_recombinase_XerCD"/>
</dbReference>
<gene>
    <name evidence="5" type="ORF">EVJ47_00015</name>
</gene>
<evidence type="ECO:0000256" key="1">
    <source>
        <dbReference type="ARBA" id="ARBA00008857"/>
    </source>
</evidence>
<evidence type="ECO:0000259" key="4">
    <source>
        <dbReference type="PROSITE" id="PS51898"/>
    </source>
</evidence>
<evidence type="ECO:0000256" key="2">
    <source>
        <dbReference type="ARBA" id="ARBA00023125"/>
    </source>
</evidence>
<reference evidence="5 6" key="1">
    <citation type="submission" date="2019-01" db="EMBL/GenBank/DDBJ databases">
        <title>Insights into ecological role of a new deltaproteobacterial order Candidatus Sinidesulfobacterales (Sva0485) by metagenomics and metatranscriptomics.</title>
        <authorList>
            <person name="Tan S."/>
            <person name="Liu J."/>
            <person name="Fang Y."/>
            <person name="Hedlund B.P."/>
            <person name="Lian Z.H."/>
            <person name="Huang L.Y."/>
            <person name="Li J.T."/>
            <person name="Huang L.N."/>
            <person name="Li W.J."/>
            <person name="Jiang H.C."/>
            <person name="Dong H.L."/>
            <person name="Shu W.S."/>
        </authorList>
    </citation>
    <scope>NUCLEOTIDE SEQUENCE [LARGE SCALE GENOMIC DNA]</scope>
    <source>
        <strain evidence="5">AP3</strain>
    </source>
</reference>
<proteinExistence type="inferred from homology"/>
<dbReference type="EMBL" id="SGBD01000001">
    <property type="protein sequence ID" value="RZD14710.1"/>
    <property type="molecule type" value="Genomic_DNA"/>
</dbReference>
<evidence type="ECO:0000313" key="5">
    <source>
        <dbReference type="EMBL" id="RZD14710.1"/>
    </source>
</evidence>
<evidence type="ECO:0000313" key="6">
    <source>
        <dbReference type="Proteomes" id="UP000320813"/>
    </source>
</evidence>
<dbReference type="CDD" id="cd00796">
    <property type="entry name" value="INT_Rci_Hp1_C"/>
    <property type="match status" value="1"/>
</dbReference>
<dbReference type="PROSITE" id="PS51898">
    <property type="entry name" value="TYR_RECOMBINASE"/>
    <property type="match status" value="1"/>
</dbReference>
<dbReference type="SUPFAM" id="SSF56349">
    <property type="entry name" value="DNA breaking-rejoining enzymes"/>
    <property type="match status" value="1"/>
</dbReference>
<dbReference type="GO" id="GO:0003677">
    <property type="term" value="F:DNA binding"/>
    <property type="evidence" value="ECO:0007669"/>
    <property type="project" value="UniProtKB-KW"/>
</dbReference>
<keyword evidence="2" id="KW-0238">DNA-binding</keyword>
<dbReference type="InterPro" id="IPR002104">
    <property type="entry name" value="Integrase_catalytic"/>
</dbReference>
<dbReference type="Pfam" id="PF00589">
    <property type="entry name" value="Phage_integrase"/>
    <property type="match status" value="1"/>
</dbReference>
<organism evidence="5 6">
    <name type="scientific">Candidatus Acidulodesulfobacterium ferriphilum</name>
    <dbReference type="NCBI Taxonomy" id="2597223"/>
    <lineage>
        <taxon>Bacteria</taxon>
        <taxon>Deltaproteobacteria</taxon>
        <taxon>Candidatus Acidulodesulfobacterales</taxon>
        <taxon>Candidatus Acidulodesulfobacterium</taxon>
    </lineage>
</organism>
<keyword evidence="3" id="KW-0233">DNA recombination</keyword>
<dbReference type="PANTHER" id="PTHR30349">
    <property type="entry name" value="PHAGE INTEGRASE-RELATED"/>
    <property type="match status" value="1"/>
</dbReference>
<feature type="domain" description="Tyr recombinase" evidence="4">
    <location>
        <begin position="166"/>
        <end position="333"/>
    </location>
</feature>
<dbReference type="Proteomes" id="UP000320813">
    <property type="component" value="Unassembled WGS sequence"/>
</dbReference>
<accession>A0A519BBQ0</accession>
<dbReference type="InterPro" id="IPR011010">
    <property type="entry name" value="DNA_brk_join_enz"/>
</dbReference>
<dbReference type="InterPro" id="IPR010998">
    <property type="entry name" value="Integrase_recombinase_N"/>
</dbReference>